<keyword evidence="2" id="KW-1185">Reference proteome</keyword>
<proteinExistence type="predicted"/>
<organism evidence="1 2">
    <name type="scientific">Naumovozyma dairenensis (strain ATCC 10597 / BCRC 20456 / CBS 421 / NBRC 0211 / NRRL Y-12639)</name>
    <name type="common">Saccharomyces dairenensis</name>
    <dbReference type="NCBI Taxonomy" id="1071378"/>
    <lineage>
        <taxon>Eukaryota</taxon>
        <taxon>Fungi</taxon>
        <taxon>Dikarya</taxon>
        <taxon>Ascomycota</taxon>
        <taxon>Saccharomycotina</taxon>
        <taxon>Saccharomycetes</taxon>
        <taxon>Saccharomycetales</taxon>
        <taxon>Saccharomycetaceae</taxon>
        <taxon>Naumovozyma</taxon>
    </lineage>
</organism>
<dbReference type="EMBL" id="HE580270">
    <property type="protein sequence ID" value="CCD24816.1"/>
    <property type="molecule type" value="Genomic_DNA"/>
</dbReference>
<name>G0WAK5_NAUDC</name>
<evidence type="ECO:0000313" key="1">
    <source>
        <dbReference type="EMBL" id="CCD24816.1"/>
    </source>
</evidence>
<dbReference type="KEGG" id="ndi:NDAI_0D05030"/>
<reference evidence="1 2" key="1">
    <citation type="journal article" date="2011" name="Proc. Natl. Acad. Sci. U.S.A.">
        <title>Evolutionary erosion of yeast sex chromosomes by mating-type switching accidents.</title>
        <authorList>
            <person name="Gordon J.L."/>
            <person name="Armisen D."/>
            <person name="Proux-Wera E."/>
            <person name="Oheigeartaigh S.S."/>
            <person name="Byrne K.P."/>
            <person name="Wolfe K.H."/>
        </authorList>
    </citation>
    <scope>NUCLEOTIDE SEQUENCE [LARGE SCALE GENOMIC DNA]</scope>
    <source>
        <strain evidence="2">ATCC 10597 / BCRC 20456 / CBS 421 / NBRC 0211 / NRRL Y-12639</strain>
    </source>
</reference>
<gene>
    <name evidence="1" type="primary">NDAI0D05030</name>
    <name evidence="1" type="ordered locus">NDAI_0D05030</name>
</gene>
<dbReference type="Proteomes" id="UP000000689">
    <property type="component" value="Chromosome 4"/>
</dbReference>
<evidence type="ECO:0000313" key="2">
    <source>
        <dbReference type="Proteomes" id="UP000000689"/>
    </source>
</evidence>
<protein>
    <submittedName>
        <fullName evidence="1">Uncharacterized protein</fullName>
    </submittedName>
</protein>
<dbReference type="GeneID" id="11494804"/>
<dbReference type="HOGENOM" id="CLU_1687091_0_0_1"/>
<dbReference type="RefSeq" id="XP_003670059.1">
    <property type="nucleotide sequence ID" value="XM_003670011.1"/>
</dbReference>
<sequence length="156" mass="17554">MKKEKDKSFLRISTFRGLFFVRKVVTGRQGVFKYVLLWTKISVRCIVRAPPASPEKTREIFSKLLRWWKIVSATHTTCAIIQEAGGGGIAAYLPPFLYVKSLSPQKSFVNMHIPIWVPPFEVDSSNRGVRPTISIPNSVIEQGSVFFIALASVIEV</sequence>
<accession>G0WAK5</accession>
<dbReference type="AlphaFoldDB" id="G0WAK5"/>